<gene>
    <name evidence="13" type="ORF">DI555_16625</name>
</gene>
<dbReference type="Pfam" id="PF00512">
    <property type="entry name" value="HisKA"/>
    <property type="match status" value="1"/>
</dbReference>
<evidence type="ECO:0000313" key="14">
    <source>
        <dbReference type="Proteomes" id="UP000249082"/>
    </source>
</evidence>
<dbReference type="PANTHER" id="PTHR43065:SF10">
    <property type="entry name" value="PEROXIDE STRESS-ACTIVATED HISTIDINE KINASE MAK3"/>
    <property type="match status" value="1"/>
</dbReference>
<keyword evidence="9" id="KW-0472">Membrane</keyword>
<dbReference type="InterPro" id="IPR004358">
    <property type="entry name" value="Sig_transdc_His_kin-like_C"/>
</dbReference>
<dbReference type="InterPro" id="IPR003594">
    <property type="entry name" value="HATPase_dom"/>
</dbReference>
<comment type="catalytic activity">
    <reaction evidence="1">
        <text>ATP + protein L-histidine = ADP + protein N-phospho-L-histidine.</text>
        <dbReference type="EC" id="2.7.13.3"/>
    </reaction>
</comment>
<dbReference type="GO" id="GO:0000155">
    <property type="term" value="F:phosphorelay sensor kinase activity"/>
    <property type="evidence" value="ECO:0007669"/>
    <property type="project" value="InterPro"/>
</dbReference>
<evidence type="ECO:0000256" key="1">
    <source>
        <dbReference type="ARBA" id="ARBA00000085"/>
    </source>
</evidence>
<dbReference type="InterPro" id="IPR013656">
    <property type="entry name" value="PAS_4"/>
</dbReference>
<dbReference type="Gene3D" id="1.10.287.130">
    <property type="match status" value="1"/>
</dbReference>
<organism evidence="13 14">
    <name type="scientific">Novosphingobium pentaromativorans</name>
    <dbReference type="NCBI Taxonomy" id="205844"/>
    <lineage>
        <taxon>Bacteria</taxon>
        <taxon>Pseudomonadati</taxon>
        <taxon>Pseudomonadota</taxon>
        <taxon>Alphaproteobacteria</taxon>
        <taxon>Sphingomonadales</taxon>
        <taxon>Sphingomonadaceae</taxon>
        <taxon>Novosphingobium</taxon>
    </lineage>
</organism>
<keyword evidence="6 13" id="KW-0418">Kinase</keyword>
<dbReference type="InterPro" id="IPR000700">
    <property type="entry name" value="PAS-assoc_C"/>
</dbReference>
<dbReference type="Pfam" id="PF00989">
    <property type="entry name" value="PAS"/>
    <property type="match status" value="1"/>
</dbReference>
<evidence type="ECO:0000259" key="11">
    <source>
        <dbReference type="PROSITE" id="PS50112"/>
    </source>
</evidence>
<dbReference type="InterPro" id="IPR001610">
    <property type="entry name" value="PAC"/>
</dbReference>
<evidence type="ECO:0000256" key="7">
    <source>
        <dbReference type="ARBA" id="ARBA00022840"/>
    </source>
</evidence>
<feature type="transmembrane region" description="Helical" evidence="9">
    <location>
        <begin position="20"/>
        <end position="49"/>
    </location>
</feature>
<dbReference type="InterPro" id="IPR036890">
    <property type="entry name" value="HATPase_C_sf"/>
</dbReference>
<dbReference type="PROSITE" id="PS50109">
    <property type="entry name" value="HIS_KIN"/>
    <property type="match status" value="1"/>
</dbReference>
<evidence type="ECO:0000256" key="6">
    <source>
        <dbReference type="ARBA" id="ARBA00022777"/>
    </source>
</evidence>
<evidence type="ECO:0000256" key="3">
    <source>
        <dbReference type="ARBA" id="ARBA00022553"/>
    </source>
</evidence>
<dbReference type="Pfam" id="PF02518">
    <property type="entry name" value="HATPase_c"/>
    <property type="match status" value="1"/>
</dbReference>
<dbReference type="InterPro" id="IPR000014">
    <property type="entry name" value="PAS"/>
</dbReference>
<dbReference type="PANTHER" id="PTHR43065">
    <property type="entry name" value="SENSOR HISTIDINE KINASE"/>
    <property type="match status" value="1"/>
</dbReference>
<dbReference type="NCBIfam" id="TIGR00229">
    <property type="entry name" value="sensory_box"/>
    <property type="match status" value="2"/>
</dbReference>
<accession>A0A2W5NIZ7</accession>
<evidence type="ECO:0000256" key="2">
    <source>
        <dbReference type="ARBA" id="ARBA00012438"/>
    </source>
</evidence>
<dbReference type="SUPFAM" id="SSF47384">
    <property type="entry name" value="Homodimeric domain of signal transducing histidine kinase"/>
    <property type="match status" value="1"/>
</dbReference>
<feature type="transmembrane region" description="Helical" evidence="9">
    <location>
        <begin position="92"/>
        <end position="109"/>
    </location>
</feature>
<dbReference type="Proteomes" id="UP000249082">
    <property type="component" value="Unassembled WGS sequence"/>
</dbReference>
<evidence type="ECO:0000259" key="12">
    <source>
        <dbReference type="PROSITE" id="PS50113"/>
    </source>
</evidence>
<keyword evidence="7" id="KW-0067">ATP-binding</keyword>
<dbReference type="SUPFAM" id="SSF55874">
    <property type="entry name" value="ATPase domain of HSP90 chaperone/DNA topoisomerase II/histidine kinase"/>
    <property type="match status" value="1"/>
</dbReference>
<dbReference type="AlphaFoldDB" id="A0A2W5NIZ7"/>
<evidence type="ECO:0000259" key="10">
    <source>
        <dbReference type="PROSITE" id="PS50109"/>
    </source>
</evidence>
<dbReference type="Gene3D" id="3.30.565.10">
    <property type="entry name" value="Histidine kinase-like ATPase, C-terminal domain"/>
    <property type="match status" value="1"/>
</dbReference>
<dbReference type="InterPro" id="IPR036097">
    <property type="entry name" value="HisK_dim/P_sf"/>
</dbReference>
<keyword evidence="8" id="KW-0902">Two-component regulatory system</keyword>
<dbReference type="PROSITE" id="PS50112">
    <property type="entry name" value="PAS"/>
    <property type="match status" value="1"/>
</dbReference>
<feature type="domain" description="PAC" evidence="12">
    <location>
        <begin position="346"/>
        <end position="397"/>
    </location>
</feature>
<protein>
    <recommendedName>
        <fullName evidence="2">histidine kinase</fullName>
        <ecNumber evidence="2">2.7.13.3</ecNumber>
    </recommendedName>
</protein>
<reference evidence="13 14" key="1">
    <citation type="submission" date="2017-08" db="EMBL/GenBank/DDBJ databases">
        <title>Infants hospitalized years apart are colonized by the same room-sourced microbial strains.</title>
        <authorList>
            <person name="Brooks B."/>
            <person name="Olm M.R."/>
            <person name="Firek B.A."/>
            <person name="Baker R."/>
            <person name="Thomas B.C."/>
            <person name="Morowitz M.J."/>
            <person name="Banfield J.F."/>
        </authorList>
    </citation>
    <scope>NUCLEOTIDE SEQUENCE [LARGE SCALE GENOMIC DNA]</scope>
    <source>
        <strain evidence="13">S2_005_002_R2_33</strain>
    </source>
</reference>
<keyword evidence="9" id="KW-0812">Transmembrane</keyword>
<dbReference type="Pfam" id="PF08448">
    <property type="entry name" value="PAS_4"/>
    <property type="match status" value="1"/>
</dbReference>
<dbReference type="SUPFAM" id="SSF55785">
    <property type="entry name" value="PYP-like sensor domain (PAS domain)"/>
    <property type="match status" value="2"/>
</dbReference>
<dbReference type="Gene3D" id="3.30.450.20">
    <property type="entry name" value="PAS domain"/>
    <property type="match status" value="2"/>
</dbReference>
<evidence type="ECO:0000256" key="9">
    <source>
        <dbReference type="SAM" id="Phobius"/>
    </source>
</evidence>
<comment type="caution">
    <text evidence="13">The sequence shown here is derived from an EMBL/GenBank/DDBJ whole genome shotgun (WGS) entry which is preliminary data.</text>
</comment>
<keyword evidence="5" id="KW-0547">Nucleotide-binding</keyword>
<evidence type="ECO:0000256" key="4">
    <source>
        <dbReference type="ARBA" id="ARBA00022679"/>
    </source>
</evidence>
<name>A0A2W5NIZ7_9SPHN</name>
<evidence type="ECO:0000256" key="5">
    <source>
        <dbReference type="ARBA" id="ARBA00022741"/>
    </source>
</evidence>
<feature type="transmembrane region" description="Helical" evidence="9">
    <location>
        <begin position="61"/>
        <end position="80"/>
    </location>
</feature>
<dbReference type="SMART" id="SM00387">
    <property type="entry name" value="HATPase_c"/>
    <property type="match status" value="1"/>
</dbReference>
<evidence type="ECO:0000256" key="8">
    <source>
        <dbReference type="ARBA" id="ARBA00023012"/>
    </source>
</evidence>
<dbReference type="SMART" id="SM00091">
    <property type="entry name" value="PAS"/>
    <property type="match status" value="2"/>
</dbReference>
<keyword evidence="3" id="KW-0597">Phosphoprotein</keyword>
<proteinExistence type="predicted"/>
<dbReference type="InterPro" id="IPR035965">
    <property type="entry name" value="PAS-like_dom_sf"/>
</dbReference>
<dbReference type="InterPro" id="IPR013767">
    <property type="entry name" value="PAS_fold"/>
</dbReference>
<evidence type="ECO:0000313" key="13">
    <source>
        <dbReference type="EMBL" id="PZQ53436.1"/>
    </source>
</evidence>
<feature type="domain" description="Histidine kinase" evidence="10">
    <location>
        <begin position="417"/>
        <end position="631"/>
    </location>
</feature>
<dbReference type="PROSITE" id="PS50113">
    <property type="entry name" value="PAC"/>
    <property type="match status" value="2"/>
</dbReference>
<dbReference type="GO" id="GO:0005524">
    <property type="term" value="F:ATP binding"/>
    <property type="evidence" value="ECO:0007669"/>
    <property type="project" value="UniProtKB-KW"/>
</dbReference>
<dbReference type="CDD" id="cd00082">
    <property type="entry name" value="HisKA"/>
    <property type="match status" value="1"/>
</dbReference>
<dbReference type="SMART" id="SM00388">
    <property type="entry name" value="HisKA"/>
    <property type="match status" value="1"/>
</dbReference>
<dbReference type="GO" id="GO:0006355">
    <property type="term" value="P:regulation of DNA-templated transcription"/>
    <property type="evidence" value="ECO:0007669"/>
    <property type="project" value="InterPro"/>
</dbReference>
<dbReference type="SMART" id="SM00086">
    <property type="entry name" value="PAC"/>
    <property type="match status" value="2"/>
</dbReference>
<dbReference type="InterPro" id="IPR003661">
    <property type="entry name" value="HisK_dim/P_dom"/>
</dbReference>
<dbReference type="EMBL" id="QFPX01000015">
    <property type="protein sequence ID" value="PZQ53436.1"/>
    <property type="molecule type" value="Genomic_DNA"/>
</dbReference>
<feature type="domain" description="PAC" evidence="12">
    <location>
        <begin position="186"/>
        <end position="238"/>
    </location>
</feature>
<dbReference type="EC" id="2.7.13.3" evidence="2"/>
<dbReference type="CDD" id="cd00130">
    <property type="entry name" value="PAS"/>
    <property type="match status" value="2"/>
</dbReference>
<feature type="domain" description="PAS" evidence="11">
    <location>
        <begin position="117"/>
        <end position="162"/>
    </location>
</feature>
<dbReference type="InterPro" id="IPR005467">
    <property type="entry name" value="His_kinase_dom"/>
</dbReference>
<dbReference type="PRINTS" id="PR00344">
    <property type="entry name" value="BCTRLSENSOR"/>
</dbReference>
<keyword evidence="4" id="KW-0808">Transferase</keyword>
<keyword evidence="9" id="KW-1133">Transmembrane helix</keyword>
<sequence length="636" mass="68911">MNTAGRSPRAPLFRSDRSIALAALASGLTVFALDIFSPLQGAVAVLYTSTVLIASWSNRQAATVLAGAGCSLMALAGFWYSHWDAPLGSPAMRLGVALFAIAMITMLSVRHRSARDTLAEQARMLELTHDTVVVRGPDDTILYWNEGAERLYGWTRAEALGRPAQHLLQTVSEGNPMAAVDLAGTWSGEISRVRKDGTRIVLESRWLARRDTLGRETGIFETSADITRQRAEAQARRQSEERYHTIFHAAGLPMLEIDLSGAKAAMAGAAPQDIEGGDGAVIDIELVNRAAAKSVILDANEAAVQLFGVNERADLIGGSLLRFHTPSAEQSLGRLLAALVAGRRDIEEEAQFLTESGALVDVVTRLTLLEDDDSWSRLLMLCIDVTERYRMQRRLAQAQNELTEVNRTTTLGQVAAFIAHELNQPLTAISAFASSGKRWLAREAPGAVEVADCLDKIALSGHRAADVIARVRRLFRKGETEQVDVDMQVLIRETAGLLDRELRESAVTLHLGAATDLPRVTGDRVLLQQVLVNLILNARKAMSIAADSPRDLWIEAARADGMIAVDVIDSGTGLLCDPRQIFEPFFSSREDGMGIGLSISRSIVEQHGGTIEAANRPEGGARFRFSIPVAVQTATA</sequence>